<sequence>MQRPIALQASPPAATKFHNLPSQQRSQQLSPQIQVTRGASYRTNRRKIETDPTIKVEEAKPHVSNERQHQNVHICCLGRLQNLLSKQKGFWLVSSKNTMRKGQEGYKQKSKVTASWLETVGDGQ</sequence>
<feature type="compositionally biased region" description="Low complexity" evidence="1">
    <location>
        <begin position="20"/>
        <end position="34"/>
    </location>
</feature>
<name>A0ABR4AWM1_9LECA</name>
<evidence type="ECO:0000256" key="1">
    <source>
        <dbReference type="SAM" id="MobiDB-lite"/>
    </source>
</evidence>
<comment type="caution">
    <text evidence="2">The sequence shown here is derived from an EMBL/GenBank/DDBJ whole genome shotgun (WGS) entry which is preliminary data.</text>
</comment>
<keyword evidence="3" id="KW-1185">Reference proteome</keyword>
<accession>A0ABR4AWM1</accession>
<evidence type="ECO:0000313" key="3">
    <source>
        <dbReference type="Proteomes" id="UP001590951"/>
    </source>
</evidence>
<protein>
    <submittedName>
        <fullName evidence="2">Uncharacterized protein</fullName>
    </submittedName>
</protein>
<feature type="region of interest" description="Disordered" evidence="1">
    <location>
        <begin position="1"/>
        <end position="49"/>
    </location>
</feature>
<evidence type="ECO:0000313" key="2">
    <source>
        <dbReference type="EMBL" id="KAL2050062.1"/>
    </source>
</evidence>
<reference evidence="2 3" key="1">
    <citation type="submission" date="2024-09" db="EMBL/GenBank/DDBJ databases">
        <title>Rethinking Asexuality: The Enigmatic Case of Functional Sexual Genes in Lepraria (Stereocaulaceae).</title>
        <authorList>
            <person name="Doellman M."/>
            <person name="Sun Y."/>
            <person name="Barcenas-Pena A."/>
            <person name="Lumbsch H.T."/>
            <person name="Grewe F."/>
        </authorList>
    </citation>
    <scope>NUCLEOTIDE SEQUENCE [LARGE SCALE GENOMIC DNA]</scope>
    <source>
        <strain evidence="2 3">Grewe 0041</strain>
    </source>
</reference>
<dbReference type="Proteomes" id="UP001590951">
    <property type="component" value="Unassembled WGS sequence"/>
</dbReference>
<gene>
    <name evidence="2" type="ORF">ABVK25_009672</name>
</gene>
<organism evidence="2 3">
    <name type="scientific">Lepraria finkii</name>
    <dbReference type="NCBI Taxonomy" id="1340010"/>
    <lineage>
        <taxon>Eukaryota</taxon>
        <taxon>Fungi</taxon>
        <taxon>Dikarya</taxon>
        <taxon>Ascomycota</taxon>
        <taxon>Pezizomycotina</taxon>
        <taxon>Lecanoromycetes</taxon>
        <taxon>OSLEUM clade</taxon>
        <taxon>Lecanoromycetidae</taxon>
        <taxon>Lecanorales</taxon>
        <taxon>Lecanorineae</taxon>
        <taxon>Stereocaulaceae</taxon>
        <taxon>Lepraria</taxon>
    </lineage>
</organism>
<dbReference type="EMBL" id="JBHFEH010000053">
    <property type="protein sequence ID" value="KAL2050062.1"/>
    <property type="molecule type" value="Genomic_DNA"/>
</dbReference>
<proteinExistence type="predicted"/>